<keyword evidence="11" id="KW-1185">Reference proteome</keyword>
<evidence type="ECO:0000256" key="2">
    <source>
        <dbReference type="ARBA" id="ARBA00022448"/>
    </source>
</evidence>
<evidence type="ECO:0000256" key="9">
    <source>
        <dbReference type="SAM" id="Phobius"/>
    </source>
</evidence>
<dbReference type="PANTHER" id="PTHR10258:SF8">
    <property type="entry name" value="CALCIUM-ACTIVATED POTASSIUM CHANNEL BK ALPHA SUBUNIT DOMAIN-CONTAINING PROTEIN"/>
    <property type="match status" value="1"/>
</dbReference>
<accession>A0A8J4SQQ8</accession>
<keyword evidence="8 10" id="KW-0407">Ion channel</keyword>
<evidence type="ECO:0000256" key="7">
    <source>
        <dbReference type="ARBA" id="ARBA00023180"/>
    </source>
</evidence>
<evidence type="ECO:0000256" key="3">
    <source>
        <dbReference type="ARBA" id="ARBA00022692"/>
    </source>
</evidence>
<reference evidence="10" key="1">
    <citation type="submission" date="2019-05" db="EMBL/GenBank/DDBJ databases">
        <title>Annotation for the trematode Paragonimus heterotremus.</title>
        <authorList>
            <person name="Choi Y.-J."/>
        </authorList>
    </citation>
    <scope>NUCLEOTIDE SEQUENCE</scope>
    <source>
        <strain evidence="10">LC</strain>
    </source>
</reference>
<evidence type="ECO:0000256" key="4">
    <source>
        <dbReference type="ARBA" id="ARBA00022989"/>
    </source>
</evidence>
<dbReference type="Proteomes" id="UP000748531">
    <property type="component" value="Unassembled WGS sequence"/>
</dbReference>
<proteinExistence type="predicted"/>
<organism evidence="10 11">
    <name type="scientific">Paragonimus heterotremus</name>
    <dbReference type="NCBI Taxonomy" id="100268"/>
    <lineage>
        <taxon>Eukaryota</taxon>
        <taxon>Metazoa</taxon>
        <taxon>Spiralia</taxon>
        <taxon>Lophotrochozoa</taxon>
        <taxon>Platyhelminthes</taxon>
        <taxon>Trematoda</taxon>
        <taxon>Digenea</taxon>
        <taxon>Plagiorchiida</taxon>
        <taxon>Troglotremata</taxon>
        <taxon>Troglotrematidae</taxon>
        <taxon>Paragonimus</taxon>
    </lineage>
</organism>
<feature type="transmembrane region" description="Helical" evidence="9">
    <location>
        <begin position="235"/>
        <end position="255"/>
    </location>
</feature>
<evidence type="ECO:0000313" key="10">
    <source>
        <dbReference type="EMBL" id="KAF5402632.1"/>
    </source>
</evidence>
<dbReference type="GO" id="GO:0005513">
    <property type="term" value="P:detection of calcium ion"/>
    <property type="evidence" value="ECO:0007669"/>
    <property type="project" value="TreeGrafter"/>
</dbReference>
<dbReference type="AlphaFoldDB" id="A0A8J4SQQ8"/>
<sequence length="268" mass="30503">MTKYPPKVTPSTMLGSARINLHNFHILANEAVRDSTQHSTNTLPDYICVFCPNPCSVPNVVHPGSLWRSRSQTCREHVLKVVYLTCATVITTSFIVECILLHLVIMPYRHESGFVPTECAYVRARIAGDAIRCENKCSKDRSSFQCIRITVAYRKQDRNYTAILFDNIATYQHYHQLGCATSSCHRQNAANRASVQHFHNMIRQSATFTCYIHEDHVNEALLHKFYSPITLFNTLFWPLSLLTSSGLLLAAVSFYDRCRVWADANIVV</sequence>
<dbReference type="GO" id="GO:0015269">
    <property type="term" value="F:calcium-activated potassium channel activity"/>
    <property type="evidence" value="ECO:0007669"/>
    <property type="project" value="InterPro"/>
</dbReference>
<gene>
    <name evidence="10" type="ORF">PHET_03436</name>
</gene>
<keyword evidence="3 9" id="KW-0812">Transmembrane</keyword>
<comment type="caution">
    <text evidence="10">The sequence shown here is derived from an EMBL/GenBank/DDBJ whole genome shotgun (WGS) entry which is preliminary data.</text>
</comment>
<keyword evidence="4 9" id="KW-1133">Transmembrane helix</keyword>
<evidence type="ECO:0000256" key="6">
    <source>
        <dbReference type="ARBA" id="ARBA00023136"/>
    </source>
</evidence>
<dbReference type="InterPro" id="IPR003930">
    <property type="entry name" value="K_chnl_Ca-activ_BK_bsu"/>
</dbReference>
<evidence type="ECO:0000256" key="5">
    <source>
        <dbReference type="ARBA" id="ARBA00023065"/>
    </source>
</evidence>
<dbReference type="OrthoDB" id="6241708at2759"/>
<dbReference type="GO" id="GO:0015459">
    <property type="term" value="F:potassium channel regulator activity"/>
    <property type="evidence" value="ECO:0007669"/>
    <property type="project" value="TreeGrafter"/>
</dbReference>
<protein>
    <submittedName>
        <fullName evidence="10">Calcium activated potassium channel subunit</fullName>
    </submittedName>
</protein>
<evidence type="ECO:0000256" key="1">
    <source>
        <dbReference type="ARBA" id="ARBA00004141"/>
    </source>
</evidence>
<name>A0A8J4SQQ8_9TREM</name>
<feature type="transmembrane region" description="Helical" evidence="9">
    <location>
        <begin position="81"/>
        <end position="105"/>
    </location>
</feature>
<dbReference type="PANTHER" id="PTHR10258">
    <property type="entry name" value="CALCIUM-ACTIVATED POTASSIUM CHANNEL SUBUNIT BETA"/>
    <property type="match status" value="1"/>
</dbReference>
<dbReference type="Pfam" id="PF03185">
    <property type="entry name" value="CaKB"/>
    <property type="match status" value="1"/>
</dbReference>
<evidence type="ECO:0000313" key="11">
    <source>
        <dbReference type="Proteomes" id="UP000748531"/>
    </source>
</evidence>
<keyword evidence="7" id="KW-0325">Glycoprotein</keyword>
<keyword evidence="2" id="KW-0813">Transport</keyword>
<evidence type="ECO:0000256" key="8">
    <source>
        <dbReference type="ARBA" id="ARBA00023303"/>
    </source>
</evidence>
<comment type="subcellular location">
    <subcellularLocation>
        <location evidence="1">Membrane</location>
        <topology evidence="1">Multi-pass membrane protein</topology>
    </subcellularLocation>
</comment>
<keyword evidence="6 9" id="KW-0472">Membrane</keyword>
<dbReference type="GO" id="GO:0008076">
    <property type="term" value="C:voltage-gated potassium channel complex"/>
    <property type="evidence" value="ECO:0007669"/>
    <property type="project" value="TreeGrafter"/>
</dbReference>
<keyword evidence="5" id="KW-0406">Ion transport</keyword>
<dbReference type="EMBL" id="LUCH01001693">
    <property type="protein sequence ID" value="KAF5402632.1"/>
    <property type="molecule type" value="Genomic_DNA"/>
</dbReference>